<dbReference type="CDD" id="cd00719">
    <property type="entry name" value="GIY-YIG_SF"/>
    <property type="match status" value="1"/>
</dbReference>
<evidence type="ECO:0008006" key="3">
    <source>
        <dbReference type="Google" id="ProtNLM"/>
    </source>
</evidence>
<evidence type="ECO:0000313" key="1">
    <source>
        <dbReference type="EMBL" id="GAA1945203.1"/>
    </source>
</evidence>
<dbReference type="SUPFAM" id="SSF82771">
    <property type="entry name" value="GIY-YIG endonuclease"/>
    <property type="match status" value="1"/>
</dbReference>
<dbReference type="InterPro" id="IPR035901">
    <property type="entry name" value="GIY-YIG_endonuc_sf"/>
</dbReference>
<proteinExistence type="predicted"/>
<reference evidence="1 2" key="1">
    <citation type="journal article" date="2019" name="Int. J. Syst. Evol. Microbiol.">
        <title>The Global Catalogue of Microorganisms (GCM) 10K type strain sequencing project: providing services to taxonomists for standard genome sequencing and annotation.</title>
        <authorList>
            <consortium name="The Broad Institute Genomics Platform"/>
            <consortium name="The Broad Institute Genome Sequencing Center for Infectious Disease"/>
            <person name="Wu L."/>
            <person name="Ma J."/>
        </authorList>
    </citation>
    <scope>NUCLEOTIDE SEQUENCE [LARGE SCALE GENOMIC DNA]</scope>
    <source>
        <strain evidence="1 2">JCM 13584</strain>
    </source>
</reference>
<dbReference type="EMBL" id="BAAAMK010000001">
    <property type="protein sequence ID" value="GAA1945203.1"/>
    <property type="molecule type" value="Genomic_DNA"/>
</dbReference>
<dbReference type="RefSeq" id="WP_211373468.1">
    <property type="nucleotide sequence ID" value="NZ_BAAAMK010000001.1"/>
</dbReference>
<organism evidence="1 2">
    <name type="scientific">Agromyces allii</name>
    <dbReference type="NCBI Taxonomy" id="393607"/>
    <lineage>
        <taxon>Bacteria</taxon>
        <taxon>Bacillati</taxon>
        <taxon>Actinomycetota</taxon>
        <taxon>Actinomycetes</taxon>
        <taxon>Micrococcales</taxon>
        <taxon>Microbacteriaceae</taxon>
        <taxon>Agromyces</taxon>
    </lineage>
</organism>
<sequence length="263" mass="29029">MEGFSGSVRFDLLPSVRVPTGPGVYVVVRESDAPPAFLETNPAGWFKGKNPTLPVGELERAWVPAASVIYIGKATNLRRRLSEYRRHGAGQLVGHWGGRMIWQLADSADLRVSWRETPDVDPESVESGLLADFAAEHGTLPFANRKGGKAQNTRLPEQREKLLRLHLESCQRDAQRAWDAGRPFFTTRIPLDDAVVAPGLAREHDLADSSVALMALQLISSIGWQIHTWAVTEPMTAAHSGRLIDVSVRHRASAYPLFTRGQP</sequence>
<accession>A0ABN2Q629</accession>
<comment type="caution">
    <text evidence="1">The sequence shown here is derived from an EMBL/GenBank/DDBJ whole genome shotgun (WGS) entry which is preliminary data.</text>
</comment>
<dbReference type="Proteomes" id="UP001499954">
    <property type="component" value="Unassembled WGS sequence"/>
</dbReference>
<gene>
    <name evidence="1" type="ORF">GCM10009717_09610</name>
</gene>
<evidence type="ECO:0000313" key="2">
    <source>
        <dbReference type="Proteomes" id="UP001499954"/>
    </source>
</evidence>
<keyword evidence="2" id="KW-1185">Reference proteome</keyword>
<protein>
    <recommendedName>
        <fullName evidence="3">GIY-YIG nuclease family protein</fullName>
    </recommendedName>
</protein>
<name>A0ABN2Q629_9MICO</name>